<evidence type="ECO:0000313" key="1">
    <source>
        <dbReference type="EMBL" id="EWG08452.1"/>
    </source>
</evidence>
<dbReference type="AlphaFoldDB" id="W7L083"/>
<protein>
    <submittedName>
        <fullName evidence="1">Uncharacterized protein</fullName>
    </submittedName>
</protein>
<dbReference type="RefSeq" id="WP_035333439.1">
    <property type="nucleotide sequence ID" value="NZ_APVL01000042.1"/>
</dbReference>
<proteinExistence type="predicted"/>
<accession>W7L083</accession>
<name>W7L083_CYTFI</name>
<dbReference type="Proteomes" id="UP000019270">
    <property type="component" value="Unassembled WGS sequence"/>
</dbReference>
<feature type="non-terminal residue" evidence="1">
    <location>
        <position position="116"/>
    </location>
</feature>
<evidence type="ECO:0000313" key="2">
    <source>
        <dbReference type="Proteomes" id="UP000019270"/>
    </source>
</evidence>
<organism evidence="1 2">
    <name type="scientific">Cytobacillus firmus DS1</name>
    <dbReference type="NCBI Taxonomy" id="1307436"/>
    <lineage>
        <taxon>Bacteria</taxon>
        <taxon>Bacillati</taxon>
        <taxon>Bacillota</taxon>
        <taxon>Bacilli</taxon>
        <taxon>Bacillales</taxon>
        <taxon>Bacillaceae</taxon>
        <taxon>Cytobacillus</taxon>
    </lineage>
</organism>
<reference evidence="2" key="1">
    <citation type="submission" date="2013-03" db="EMBL/GenBank/DDBJ databases">
        <title>Draft genome sequence of Bacillus firmus DS1.</title>
        <authorList>
            <person name="Peng D."/>
            <person name="Zhu L."/>
            <person name="Sun M."/>
        </authorList>
    </citation>
    <scope>NUCLEOTIDE SEQUENCE [LARGE SCALE GENOMIC DNA]</scope>
    <source>
        <strain evidence="2">DS1</strain>
    </source>
</reference>
<gene>
    <name evidence="1" type="ORF">PBF_24121</name>
</gene>
<comment type="caution">
    <text evidence="1">The sequence shown here is derived from an EMBL/GenBank/DDBJ whole genome shotgun (WGS) entry which is preliminary data.</text>
</comment>
<reference evidence="1 2" key="2">
    <citation type="journal article" date="2016" name="Sci. Rep.">
        <title>A novel serine protease, Sep1, from Bacillus firmus DS-1 has nematicidal activity and degrades multiple intestinal-associated nematode proteins.</title>
        <authorList>
            <person name="Geng C."/>
            <person name="Nie X."/>
            <person name="Tang Z."/>
            <person name="Zhang Y."/>
            <person name="Lin J."/>
            <person name="Sun M."/>
            <person name="Peng D."/>
        </authorList>
    </citation>
    <scope>NUCLEOTIDE SEQUENCE [LARGE SCALE GENOMIC DNA]</scope>
    <source>
        <strain evidence="1 2">DS1</strain>
    </source>
</reference>
<dbReference type="EMBL" id="APVL01000042">
    <property type="protein sequence ID" value="EWG08452.1"/>
    <property type="molecule type" value="Genomic_DNA"/>
</dbReference>
<sequence>MDIIGILNDYIKNNKSDEQLAHEFASLLNKGQSMWKVSKLYDFKAEKVREIMDIYGYELNPYYQKWIQNEKKMQQESKETDTIQDIDNGNKIDSYTENKVIGVNAKIKVDHFSAIR</sequence>